<protein>
    <recommendedName>
        <fullName evidence="9">Type II secretion system protein GspC N-terminal domain-containing protein</fullName>
    </recommendedName>
</protein>
<organism evidence="10 11">
    <name type="scientific">Pseudomonas fluorescens</name>
    <dbReference type="NCBI Taxonomy" id="294"/>
    <lineage>
        <taxon>Bacteria</taxon>
        <taxon>Pseudomonadati</taxon>
        <taxon>Pseudomonadota</taxon>
        <taxon>Gammaproteobacteria</taxon>
        <taxon>Pseudomonadales</taxon>
        <taxon>Pseudomonadaceae</taxon>
        <taxon>Pseudomonas</taxon>
    </lineage>
</organism>
<accession>A0A5E7AIA3</accession>
<dbReference type="InterPro" id="IPR024961">
    <property type="entry name" value="T2SS_GspC_N"/>
</dbReference>
<comment type="subcellular location">
    <subcellularLocation>
        <location evidence="1">Cell inner membrane</location>
    </subcellularLocation>
</comment>
<evidence type="ECO:0000256" key="3">
    <source>
        <dbReference type="ARBA" id="ARBA00022475"/>
    </source>
</evidence>
<reference evidence="10 11" key="1">
    <citation type="submission" date="2019-09" db="EMBL/GenBank/DDBJ databases">
        <authorList>
            <person name="Chandra G."/>
            <person name="Truman W A."/>
        </authorList>
    </citation>
    <scope>NUCLEOTIDE SEQUENCE [LARGE SCALE GENOMIC DNA]</scope>
    <source>
        <strain evidence="10">PS710</strain>
    </source>
</reference>
<keyword evidence="7" id="KW-1133">Transmembrane helix</keyword>
<feature type="domain" description="Type II secretion system protein GspC N-terminal" evidence="9">
    <location>
        <begin position="125"/>
        <end position="173"/>
    </location>
</feature>
<evidence type="ECO:0000256" key="2">
    <source>
        <dbReference type="ARBA" id="ARBA00022448"/>
    </source>
</evidence>
<evidence type="ECO:0000256" key="1">
    <source>
        <dbReference type="ARBA" id="ARBA00004533"/>
    </source>
</evidence>
<keyword evidence="3" id="KW-1003">Cell membrane</keyword>
<keyword evidence="8" id="KW-0472">Membrane</keyword>
<dbReference type="GO" id="GO:0015031">
    <property type="term" value="P:protein transport"/>
    <property type="evidence" value="ECO:0007669"/>
    <property type="project" value="UniProtKB-KW"/>
</dbReference>
<evidence type="ECO:0000256" key="6">
    <source>
        <dbReference type="ARBA" id="ARBA00022927"/>
    </source>
</evidence>
<name>A0A5E7AIA3_PSEFL</name>
<dbReference type="AlphaFoldDB" id="A0A5E7AIA3"/>
<proteinExistence type="predicted"/>
<gene>
    <name evidence="10" type="ORF">PS710_00939</name>
</gene>
<keyword evidence="4" id="KW-0997">Cell inner membrane</keyword>
<keyword evidence="5" id="KW-0812">Transmembrane</keyword>
<evidence type="ECO:0000256" key="7">
    <source>
        <dbReference type="ARBA" id="ARBA00022989"/>
    </source>
</evidence>
<evidence type="ECO:0000256" key="8">
    <source>
        <dbReference type="ARBA" id="ARBA00023136"/>
    </source>
</evidence>
<keyword evidence="6" id="KW-0653">Protein transport</keyword>
<evidence type="ECO:0000256" key="4">
    <source>
        <dbReference type="ARBA" id="ARBA00022519"/>
    </source>
</evidence>
<evidence type="ECO:0000259" key="9">
    <source>
        <dbReference type="Pfam" id="PF11356"/>
    </source>
</evidence>
<evidence type="ECO:0000313" key="10">
    <source>
        <dbReference type="EMBL" id="VVN78786.1"/>
    </source>
</evidence>
<dbReference type="Pfam" id="PF11356">
    <property type="entry name" value="T2SSC"/>
    <property type="match status" value="1"/>
</dbReference>
<keyword evidence="2" id="KW-0813">Transport</keyword>
<sequence length="208" mass="22730">MTVSGYSRQRVWLHGLSAAVITTWHQRLVKFSPVVMVELGLRLGKACLLILPIGYGAFLAWQEWSYRASLASPLPNVTTAPTTQPSPVPIDPTAVATVLGLTTETTLLPSAEPLTLQASFVLGTGLSKALLADSQGSRIYLVGERLPGGSVLRRVESNHVVLWNKGREELLMLQRSAARLLRRFESPTDPQKTTISSRYLRPLSGQSE</sequence>
<evidence type="ECO:0000313" key="11">
    <source>
        <dbReference type="Proteomes" id="UP000381093"/>
    </source>
</evidence>
<evidence type="ECO:0000256" key="5">
    <source>
        <dbReference type="ARBA" id="ARBA00022692"/>
    </source>
</evidence>
<dbReference type="Gene3D" id="2.30.30.830">
    <property type="match status" value="1"/>
</dbReference>
<dbReference type="GO" id="GO:0005886">
    <property type="term" value="C:plasma membrane"/>
    <property type="evidence" value="ECO:0007669"/>
    <property type="project" value="UniProtKB-SubCell"/>
</dbReference>
<dbReference type="Proteomes" id="UP000381093">
    <property type="component" value="Unassembled WGS sequence"/>
</dbReference>
<dbReference type="EMBL" id="CABVHW010000002">
    <property type="protein sequence ID" value="VVN78786.1"/>
    <property type="molecule type" value="Genomic_DNA"/>
</dbReference>